<proteinExistence type="predicted"/>
<evidence type="ECO:0000256" key="1">
    <source>
        <dbReference type="SAM" id="MobiDB-lite"/>
    </source>
</evidence>
<gene>
    <name evidence="2" type="ORF">cyc_05590</name>
</gene>
<dbReference type="GO" id="GO:1990904">
    <property type="term" value="C:ribonucleoprotein complex"/>
    <property type="evidence" value="ECO:0007669"/>
    <property type="project" value="UniProtKB-KW"/>
</dbReference>
<feature type="region of interest" description="Disordered" evidence="1">
    <location>
        <begin position="386"/>
        <end position="442"/>
    </location>
</feature>
<feature type="region of interest" description="Disordered" evidence="1">
    <location>
        <begin position="36"/>
        <end position="153"/>
    </location>
</feature>
<organism evidence="2 3">
    <name type="scientific">Cyclospora cayetanensis</name>
    <dbReference type="NCBI Taxonomy" id="88456"/>
    <lineage>
        <taxon>Eukaryota</taxon>
        <taxon>Sar</taxon>
        <taxon>Alveolata</taxon>
        <taxon>Apicomplexa</taxon>
        <taxon>Conoidasida</taxon>
        <taxon>Coccidia</taxon>
        <taxon>Eucoccidiorida</taxon>
        <taxon>Eimeriorina</taxon>
        <taxon>Eimeriidae</taxon>
        <taxon>Cyclospora</taxon>
    </lineage>
</organism>
<comment type="caution">
    <text evidence="2">The sequence shown here is derived from an EMBL/GenBank/DDBJ whole genome shotgun (WGS) entry which is preliminary data.</text>
</comment>
<keyword evidence="2" id="KW-0687">Ribonucleoprotein</keyword>
<evidence type="ECO:0000313" key="3">
    <source>
        <dbReference type="Proteomes" id="UP000095192"/>
    </source>
</evidence>
<feature type="compositionally biased region" description="Basic and acidic residues" evidence="1">
    <location>
        <begin position="139"/>
        <end position="153"/>
    </location>
</feature>
<evidence type="ECO:0000313" key="2">
    <source>
        <dbReference type="EMBL" id="OEH73687.1"/>
    </source>
</evidence>
<dbReference type="EMBL" id="JROU02002252">
    <property type="protein sequence ID" value="OEH73687.1"/>
    <property type="molecule type" value="Genomic_DNA"/>
</dbReference>
<dbReference type="VEuPathDB" id="ToxoDB:cyc_05590"/>
<feature type="compositionally biased region" description="Basic and acidic residues" evidence="1">
    <location>
        <begin position="393"/>
        <end position="407"/>
    </location>
</feature>
<feature type="region of interest" description="Disordered" evidence="1">
    <location>
        <begin position="324"/>
        <end position="344"/>
    </location>
</feature>
<accession>A0A1D3CR58</accession>
<keyword evidence="3" id="KW-1185">Reference proteome</keyword>
<dbReference type="Proteomes" id="UP000095192">
    <property type="component" value="Unassembled WGS sequence"/>
</dbReference>
<dbReference type="InParanoid" id="A0A1D3CR58"/>
<feature type="compositionally biased region" description="Pro residues" evidence="1">
    <location>
        <begin position="36"/>
        <end position="45"/>
    </location>
</feature>
<protein>
    <submittedName>
        <fullName evidence="2">Small nucleolar ribonucleoprotein complex subunit putatrive</fullName>
    </submittedName>
</protein>
<name>A0A1D3CR58_9EIME</name>
<feature type="compositionally biased region" description="Polar residues" evidence="1">
    <location>
        <begin position="409"/>
        <end position="419"/>
    </location>
</feature>
<dbReference type="AlphaFoldDB" id="A0A1D3CR58"/>
<dbReference type="VEuPathDB" id="ToxoDB:LOC34621924"/>
<reference evidence="2 3" key="1">
    <citation type="journal article" date="2016" name="BMC Genomics">
        <title>Comparative genomics reveals Cyclospora cayetanensis possesses coccidia-like metabolism and invasion components but unique surface antigens.</title>
        <authorList>
            <person name="Liu S."/>
            <person name="Wang L."/>
            <person name="Zheng H."/>
            <person name="Xu Z."/>
            <person name="Roellig D.M."/>
            <person name="Li N."/>
            <person name="Frace M.A."/>
            <person name="Tang K."/>
            <person name="Arrowood M.J."/>
            <person name="Moss D.M."/>
            <person name="Zhang L."/>
            <person name="Feng Y."/>
            <person name="Xiao L."/>
        </authorList>
    </citation>
    <scope>NUCLEOTIDE SEQUENCE [LARGE SCALE GENOMIC DNA]</scope>
    <source>
        <strain evidence="2 3">CHN_HEN01</strain>
    </source>
</reference>
<sequence length="648" mass="71093">MSWYTESHSGYQVQEQAALPKRAVVAAAAECPCDPPHVPSCPCPRIPRRVFSTDSPPWTRAQQVDSQQQQQKQQQRQMAGGMGARRGRRANTVGPPRAKRAVPPSSDDDEEDVPEAFLDIAVSGSSGGSSTDSADSDEEKGCRELVESLQRQHDKQLPTGISPLTAAARKCDESAEGTLQLLREEDSEQTQRLPMHKQQLHLRKQQFDFAQRDASKWIPLVQQQRQRQQQQFGYTAAAAAAASTRTVQQAAALMRPQGFEQALLDAVNSCNTEQQQLQQEQALAPADPIRRRRGLDDRRALEKAAKGQQETDGMFCWSNVREFEEEEDASSDSGSGESEGEGSDEVATAILEADQQQLKEAEAYVASLLDGGGGLEALMNPTEAVAEAANKQAEAEAHLKRQREGHCDTSPSNPWLQQQKKSKGGSNAKAAPAPVSEGKSEPFKTLQDGLQDFVGLVPVLLGMMAKGSLFLRAPCFCCDCHDAALAVFVAGLLVQQAFVEGDEEAMFRAEAAEEAAEGKEEDYARACFSLHPLALRLYVLGMGKRYLPRFDCVSVQLPSYPVGERGQEPLPKYVQPEEYAAKMRQAVGPEWNSAMAHRRLIAPRVDVRVGAVVPPLQSAKLLEPEARETLLNLWTLKGSKKKKSRVRL</sequence>
<feature type="compositionally biased region" description="Low complexity" evidence="1">
    <location>
        <begin position="60"/>
        <end position="79"/>
    </location>
</feature>
<feature type="compositionally biased region" description="Low complexity" evidence="1">
    <location>
        <begin position="424"/>
        <end position="434"/>
    </location>
</feature>
<dbReference type="Pfam" id="PF04615">
    <property type="entry name" value="Utp14"/>
    <property type="match status" value="1"/>
</dbReference>